<comment type="caution">
    <text evidence="1">The sequence shown here is derived from an EMBL/GenBank/DDBJ whole genome shotgun (WGS) entry which is preliminary data.</text>
</comment>
<evidence type="ECO:0000313" key="1">
    <source>
        <dbReference type="EMBL" id="CAD8151610.1"/>
    </source>
</evidence>
<dbReference type="Proteomes" id="UP000689195">
    <property type="component" value="Unassembled WGS sequence"/>
</dbReference>
<sequence>MKTIICIHNSNIQILRIKLIAFEQFKNEAELYFTNIPQLMESLRYFLIICKKNPKSKIYTEKEKHQQERKEERKQKVINVDLNYFSLSITLSTRYIFTKLLKTLIQKIAQSIDQKFLFRKVTCVSIQRGRCQNVLQNFNYSQNQIIHLDLRY</sequence>
<protein>
    <submittedName>
        <fullName evidence="1">Uncharacterized protein</fullName>
    </submittedName>
</protein>
<accession>A0A8S1TH62</accession>
<organism evidence="1 2">
    <name type="scientific">Paramecium pentaurelia</name>
    <dbReference type="NCBI Taxonomy" id="43138"/>
    <lineage>
        <taxon>Eukaryota</taxon>
        <taxon>Sar</taxon>
        <taxon>Alveolata</taxon>
        <taxon>Ciliophora</taxon>
        <taxon>Intramacronucleata</taxon>
        <taxon>Oligohymenophorea</taxon>
        <taxon>Peniculida</taxon>
        <taxon>Parameciidae</taxon>
        <taxon>Paramecium</taxon>
    </lineage>
</organism>
<evidence type="ECO:0000313" key="2">
    <source>
        <dbReference type="Proteomes" id="UP000689195"/>
    </source>
</evidence>
<reference evidence="1" key="1">
    <citation type="submission" date="2021-01" db="EMBL/GenBank/DDBJ databases">
        <authorList>
            <consortium name="Genoscope - CEA"/>
            <person name="William W."/>
        </authorList>
    </citation>
    <scope>NUCLEOTIDE SEQUENCE</scope>
</reference>
<gene>
    <name evidence="1" type="ORF">PPENT_87.1.T0220015</name>
</gene>
<dbReference type="AlphaFoldDB" id="A0A8S1TH62"/>
<keyword evidence="2" id="KW-1185">Reference proteome</keyword>
<dbReference type="EMBL" id="CAJJDO010000022">
    <property type="protein sequence ID" value="CAD8151610.1"/>
    <property type="molecule type" value="Genomic_DNA"/>
</dbReference>
<name>A0A8S1TH62_9CILI</name>
<proteinExistence type="predicted"/>